<dbReference type="Gene3D" id="3.40.190.80">
    <property type="match status" value="1"/>
</dbReference>
<name>A0A1E3V3W3_9HYPH</name>
<dbReference type="GO" id="GO:0008934">
    <property type="term" value="F:inositol monophosphate 1-phosphatase activity"/>
    <property type="evidence" value="ECO:0007669"/>
    <property type="project" value="TreeGrafter"/>
</dbReference>
<feature type="binding site" evidence="2">
    <location>
        <position position="210"/>
    </location>
    <ligand>
        <name>Mg(2+)</name>
        <dbReference type="ChEBI" id="CHEBI:18420"/>
        <label>1</label>
        <note>catalytic</note>
    </ligand>
</feature>
<dbReference type="PANTHER" id="PTHR20854:SF4">
    <property type="entry name" value="INOSITOL-1-MONOPHOSPHATASE-RELATED"/>
    <property type="match status" value="1"/>
</dbReference>
<feature type="binding site" evidence="2">
    <location>
        <position position="70"/>
    </location>
    <ligand>
        <name>Mg(2+)</name>
        <dbReference type="ChEBI" id="CHEBI:18420"/>
        <label>1</label>
        <note>catalytic</note>
    </ligand>
</feature>
<dbReference type="InterPro" id="IPR000760">
    <property type="entry name" value="Inositol_monophosphatase-like"/>
</dbReference>
<dbReference type="Pfam" id="PF00459">
    <property type="entry name" value="Inositol_P"/>
    <property type="match status" value="1"/>
</dbReference>
<keyword evidence="2" id="KW-0460">Magnesium</keyword>
<dbReference type="PRINTS" id="PR00377">
    <property type="entry name" value="IMPHPHTASES"/>
</dbReference>
<comment type="cofactor">
    <cofactor evidence="2">
        <name>Mg(2+)</name>
        <dbReference type="ChEBI" id="CHEBI:18420"/>
    </cofactor>
</comment>
<gene>
    <name evidence="3" type="ORF">A8M32_25480</name>
</gene>
<dbReference type="Proteomes" id="UP000094342">
    <property type="component" value="Unassembled WGS sequence"/>
</dbReference>
<dbReference type="GO" id="GO:0006020">
    <property type="term" value="P:inositol metabolic process"/>
    <property type="evidence" value="ECO:0007669"/>
    <property type="project" value="TreeGrafter"/>
</dbReference>
<feature type="binding site" evidence="2">
    <location>
        <position position="87"/>
    </location>
    <ligand>
        <name>Mg(2+)</name>
        <dbReference type="ChEBI" id="CHEBI:18420"/>
        <label>1</label>
        <note>catalytic</note>
    </ligand>
</feature>
<reference evidence="4" key="1">
    <citation type="submission" date="2016-05" db="EMBL/GenBank/DDBJ databases">
        <authorList>
            <person name="Li Y."/>
        </authorList>
    </citation>
    <scope>NUCLEOTIDE SEQUENCE [LARGE SCALE GENOMIC DNA]</scope>
    <source>
        <strain evidence="4">YIC4027</strain>
    </source>
</reference>
<dbReference type="GO" id="GO:0046872">
    <property type="term" value="F:metal ion binding"/>
    <property type="evidence" value="ECO:0007669"/>
    <property type="project" value="UniProtKB-KW"/>
</dbReference>
<evidence type="ECO:0000256" key="1">
    <source>
        <dbReference type="ARBA" id="ARBA00009759"/>
    </source>
</evidence>
<evidence type="ECO:0000256" key="2">
    <source>
        <dbReference type="PIRSR" id="PIRSR600760-2"/>
    </source>
</evidence>
<comment type="caution">
    <text evidence="3">The sequence shown here is derived from an EMBL/GenBank/DDBJ whole genome shotgun (WGS) entry which is preliminary data.</text>
</comment>
<keyword evidence="4" id="KW-1185">Reference proteome</keyword>
<evidence type="ECO:0008006" key="5">
    <source>
        <dbReference type="Google" id="ProtNLM"/>
    </source>
</evidence>
<dbReference type="PANTHER" id="PTHR20854">
    <property type="entry name" value="INOSITOL MONOPHOSPHATASE"/>
    <property type="match status" value="1"/>
</dbReference>
<accession>A0A1E3V3W3</accession>
<dbReference type="SUPFAM" id="SSF56655">
    <property type="entry name" value="Carbohydrate phosphatase"/>
    <property type="match status" value="1"/>
</dbReference>
<dbReference type="AlphaFoldDB" id="A0A1E3V3W3"/>
<feature type="binding site" evidence="2">
    <location>
        <position position="89"/>
    </location>
    <ligand>
        <name>Mg(2+)</name>
        <dbReference type="ChEBI" id="CHEBI:18420"/>
        <label>1</label>
        <note>catalytic</note>
    </ligand>
</feature>
<dbReference type="Gene3D" id="3.30.540.10">
    <property type="entry name" value="Fructose-1,6-Bisphosphatase, subunit A, domain 1"/>
    <property type="match status" value="1"/>
</dbReference>
<sequence length="266" mass="28052">MSPGIDLLALRQEVVKTIREAAAMLCGDAAWIADKGGDGLDLVTSLDLAVQAYLVARLPRLLEHSVACGEEEFQAFTGADRLIWLIDPLDGTVNFAAGLPFFAISVALLVDGETALAAVWDAPNDCVYSAVKGQGAFLGDELLVQPAKRSQLAALSSGLLQDLARHHPHGLAELLRSYKVRNLGSQALQLCYAATGALSFVASREAKGWDDAAGALIATEAGLKYGTYRDGRRAVEADQFSLCAAQAEFSALAKIFGKSCALANKG</sequence>
<protein>
    <recommendedName>
        <fullName evidence="5">Inositol monophosphatase</fullName>
    </recommendedName>
</protein>
<dbReference type="EMBL" id="LYBW01000065">
    <property type="protein sequence ID" value="ODR88364.1"/>
    <property type="molecule type" value="Genomic_DNA"/>
</dbReference>
<keyword evidence="2" id="KW-0479">Metal-binding</keyword>
<proteinExistence type="inferred from homology"/>
<comment type="similarity">
    <text evidence="1">Belongs to the inositol monophosphatase superfamily.</text>
</comment>
<organism evidence="3 4">
    <name type="scientific">Sinorhizobium alkalisoli</name>
    <dbReference type="NCBI Taxonomy" id="1752398"/>
    <lineage>
        <taxon>Bacteria</taxon>
        <taxon>Pseudomonadati</taxon>
        <taxon>Pseudomonadota</taxon>
        <taxon>Alphaproteobacteria</taxon>
        <taxon>Hyphomicrobiales</taxon>
        <taxon>Rhizobiaceae</taxon>
        <taxon>Sinorhizobium/Ensifer group</taxon>
        <taxon>Sinorhizobium</taxon>
    </lineage>
</organism>
<dbReference type="GO" id="GO:0007165">
    <property type="term" value="P:signal transduction"/>
    <property type="evidence" value="ECO:0007669"/>
    <property type="project" value="TreeGrafter"/>
</dbReference>
<evidence type="ECO:0000313" key="4">
    <source>
        <dbReference type="Proteomes" id="UP000094342"/>
    </source>
</evidence>
<evidence type="ECO:0000313" key="3">
    <source>
        <dbReference type="EMBL" id="ODR88364.1"/>
    </source>
</evidence>
<feature type="binding site" evidence="2">
    <location>
        <position position="90"/>
    </location>
    <ligand>
        <name>Mg(2+)</name>
        <dbReference type="ChEBI" id="CHEBI:18420"/>
        <label>2</label>
    </ligand>
</feature>
<dbReference type="STRING" id="1752398.A8M32_25480"/>